<comment type="function">
    <text evidence="6">Together with LptD, is involved in the assembly of lipopolysaccharide (LPS) at the surface of the outer membrane. Required for the proper assembly of LptD. Binds LPS and may serve as the LPS recognition site at the outer membrane.</text>
</comment>
<evidence type="ECO:0000313" key="9">
    <source>
        <dbReference type="Proteomes" id="UP000308891"/>
    </source>
</evidence>
<dbReference type="PROSITE" id="PS51257">
    <property type="entry name" value="PROKAR_LIPOPROTEIN"/>
    <property type="match status" value="1"/>
</dbReference>
<dbReference type="GO" id="GO:1990351">
    <property type="term" value="C:transporter complex"/>
    <property type="evidence" value="ECO:0007669"/>
    <property type="project" value="TreeGrafter"/>
</dbReference>
<dbReference type="InterPro" id="IPR007485">
    <property type="entry name" value="LPS_assembly_LptE"/>
</dbReference>
<dbReference type="EMBL" id="STGJ01000012">
    <property type="protein sequence ID" value="TIC81169.1"/>
    <property type="molecule type" value="Genomic_DNA"/>
</dbReference>
<feature type="chain" id="PRO_5020775436" description="LPS-assembly lipoprotein LptE" evidence="7">
    <location>
        <begin position="22"/>
        <end position="182"/>
    </location>
</feature>
<dbReference type="GO" id="GO:0009279">
    <property type="term" value="C:cell outer membrane"/>
    <property type="evidence" value="ECO:0007669"/>
    <property type="project" value="UniProtKB-SubCell"/>
</dbReference>
<dbReference type="PANTHER" id="PTHR38098">
    <property type="entry name" value="LPS-ASSEMBLY LIPOPROTEIN LPTE"/>
    <property type="match status" value="1"/>
</dbReference>
<reference evidence="8 9" key="1">
    <citation type="submission" date="2019-04" db="EMBL/GenBank/DDBJ databases">
        <title>Crenobacter sp. nov.</title>
        <authorList>
            <person name="Shi S."/>
        </authorList>
    </citation>
    <scope>NUCLEOTIDE SEQUENCE [LARGE SCALE GENOMIC DNA]</scope>
    <source>
        <strain evidence="8 9">GY 70310</strain>
    </source>
</reference>
<dbReference type="Proteomes" id="UP000308891">
    <property type="component" value="Unassembled WGS sequence"/>
</dbReference>
<comment type="similarity">
    <text evidence="6">Belongs to the LptE lipoprotein family.</text>
</comment>
<evidence type="ECO:0000256" key="6">
    <source>
        <dbReference type="HAMAP-Rule" id="MF_01186"/>
    </source>
</evidence>
<sequence>MRRLCRNGALFALTLSLAACGFHLRGVGQPLRPLSFASLSVDGSGPVYEQLMADIRRDGRVQLAGKGQTAQAVLALMPPQTSKDVLTVNRAGKVNEYQLVLTQHALLTFAGSDVPQPLSATVRRTLSYSENVVLGKEMEEAQLWASMQREAANMLVRRLSFIQPPKAGEASAGQGDAAARKP</sequence>
<protein>
    <recommendedName>
        <fullName evidence="6">LPS-assembly lipoprotein LptE</fullName>
    </recommendedName>
</protein>
<keyword evidence="1 6" id="KW-0732">Signal</keyword>
<comment type="subcellular location">
    <subcellularLocation>
        <location evidence="6">Cell outer membrane</location>
        <topology evidence="6">Lipid-anchor</topology>
    </subcellularLocation>
</comment>
<feature type="signal peptide" evidence="7">
    <location>
        <begin position="1"/>
        <end position="21"/>
    </location>
</feature>
<keyword evidence="9" id="KW-1185">Reference proteome</keyword>
<dbReference type="GO" id="GO:0001530">
    <property type="term" value="F:lipopolysaccharide binding"/>
    <property type="evidence" value="ECO:0007669"/>
    <property type="project" value="TreeGrafter"/>
</dbReference>
<organism evidence="8 9">
    <name type="scientific">Crenobacter intestini</name>
    <dbReference type="NCBI Taxonomy" id="2563443"/>
    <lineage>
        <taxon>Bacteria</taxon>
        <taxon>Pseudomonadati</taxon>
        <taxon>Pseudomonadota</taxon>
        <taxon>Betaproteobacteria</taxon>
        <taxon>Neisseriales</taxon>
        <taxon>Neisseriaceae</taxon>
        <taxon>Crenobacter</taxon>
    </lineage>
</organism>
<evidence type="ECO:0000256" key="7">
    <source>
        <dbReference type="SAM" id="SignalP"/>
    </source>
</evidence>
<comment type="caution">
    <text evidence="8">The sequence shown here is derived from an EMBL/GenBank/DDBJ whole genome shotgun (WGS) entry which is preliminary data.</text>
</comment>
<keyword evidence="5 6" id="KW-0449">Lipoprotein</keyword>
<name>A0A4T0UQP4_9NEIS</name>
<dbReference type="GO" id="GO:0043165">
    <property type="term" value="P:Gram-negative-bacterium-type cell outer membrane assembly"/>
    <property type="evidence" value="ECO:0007669"/>
    <property type="project" value="UniProtKB-UniRule"/>
</dbReference>
<evidence type="ECO:0000256" key="3">
    <source>
        <dbReference type="ARBA" id="ARBA00023139"/>
    </source>
</evidence>
<dbReference type="Gene3D" id="3.30.160.150">
    <property type="entry name" value="Lipoprotein like domain"/>
    <property type="match status" value="1"/>
</dbReference>
<dbReference type="HAMAP" id="MF_01186">
    <property type="entry name" value="LPS_assembly_LptE"/>
    <property type="match status" value="1"/>
</dbReference>
<gene>
    <name evidence="6" type="primary">lptE</name>
    <name evidence="8" type="ORF">E5K04_11310</name>
</gene>
<keyword evidence="2 6" id="KW-0472">Membrane</keyword>
<dbReference type="AlphaFoldDB" id="A0A4T0UQP4"/>
<evidence type="ECO:0000256" key="1">
    <source>
        <dbReference type="ARBA" id="ARBA00022729"/>
    </source>
</evidence>
<keyword evidence="4 6" id="KW-0998">Cell outer membrane</keyword>
<evidence type="ECO:0000313" key="8">
    <source>
        <dbReference type="EMBL" id="TIC81169.1"/>
    </source>
</evidence>
<evidence type="ECO:0000256" key="2">
    <source>
        <dbReference type="ARBA" id="ARBA00023136"/>
    </source>
</evidence>
<dbReference type="PANTHER" id="PTHR38098:SF1">
    <property type="entry name" value="LPS-ASSEMBLY LIPOPROTEIN LPTE"/>
    <property type="match status" value="1"/>
</dbReference>
<dbReference type="RefSeq" id="WP_136554121.1">
    <property type="nucleotide sequence ID" value="NZ_STGJ01000012.1"/>
</dbReference>
<proteinExistence type="inferred from homology"/>
<dbReference type="OrthoDB" id="5298094at2"/>
<comment type="subunit">
    <text evidence="6">Component of the lipopolysaccharide transport and assembly complex. Interacts with LptD.</text>
</comment>
<evidence type="ECO:0000256" key="4">
    <source>
        <dbReference type="ARBA" id="ARBA00023237"/>
    </source>
</evidence>
<keyword evidence="3 6" id="KW-0564">Palmitate</keyword>
<evidence type="ECO:0000256" key="5">
    <source>
        <dbReference type="ARBA" id="ARBA00023288"/>
    </source>
</evidence>
<dbReference type="GO" id="GO:0015920">
    <property type="term" value="P:lipopolysaccharide transport"/>
    <property type="evidence" value="ECO:0007669"/>
    <property type="project" value="TreeGrafter"/>
</dbReference>
<dbReference type="Pfam" id="PF04390">
    <property type="entry name" value="LptE"/>
    <property type="match status" value="1"/>
</dbReference>
<accession>A0A4T0UQP4</accession>